<dbReference type="AlphaFoldDB" id="A0AAD9E4U6"/>
<accession>A0AAD9E4U6</accession>
<evidence type="ECO:0000256" key="5">
    <source>
        <dbReference type="SAM" id="MobiDB-lite"/>
    </source>
</evidence>
<dbReference type="InterPro" id="IPR006689">
    <property type="entry name" value="Small_GTPase_ARF/SAR"/>
</dbReference>
<dbReference type="GO" id="GO:0097730">
    <property type="term" value="C:non-motile cilium"/>
    <property type="evidence" value="ECO:0007669"/>
    <property type="project" value="TreeGrafter"/>
</dbReference>
<dbReference type="SMART" id="SM00178">
    <property type="entry name" value="SAR"/>
    <property type="match status" value="1"/>
</dbReference>
<evidence type="ECO:0000256" key="1">
    <source>
        <dbReference type="ARBA" id="ARBA00022741"/>
    </source>
</evidence>
<dbReference type="GO" id="GO:0046872">
    <property type="term" value="F:metal ion binding"/>
    <property type="evidence" value="ECO:0007669"/>
    <property type="project" value="UniProtKB-KW"/>
</dbReference>
<dbReference type="PANTHER" id="PTHR46090:SF4">
    <property type="entry name" value="ADP RIBOSYLATION FACTOR LIKE GTPASE 13A"/>
    <property type="match status" value="1"/>
</dbReference>
<feature type="compositionally biased region" description="Basic residues" evidence="5">
    <location>
        <begin position="356"/>
        <end position="365"/>
    </location>
</feature>
<dbReference type="SMART" id="SM00177">
    <property type="entry name" value="ARF"/>
    <property type="match status" value="1"/>
</dbReference>
<evidence type="ECO:0008006" key="8">
    <source>
        <dbReference type="Google" id="ProtNLM"/>
    </source>
</evidence>
<dbReference type="GO" id="GO:0005525">
    <property type="term" value="F:GTP binding"/>
    <property type="evidence" value="ECO:0007669"/>
    <property type="project" value="UniProtKB-KW"/>
</dbReference>
<dbReference type="Pfam" id="PF00025">
    <property type="entry name" value="Arf"/>
    <property type="match status" value="1"/>
</dbReference>
<protein>
    <recommendedName>
        <fullName evidence="8">ADP-ribosylation factor-like 13A</fullName>
    </recommendedName>
</protein>
<keyword evidence="4" id="KW-0460">Magnesium</keyword>
<evidence type="ECO:0000313" key="6">
    <source>
        <dbReference type="EMBL" id="KAK1804499.1"/>
    </source>
</evidence>
<dbReference type="FunFam" id="3.40.50.300:FF:000415">
    <property type="entry name" value="ADP-ribosylation factor-like GTPase 13B"/>
    <property type="match status" value="1"/>
</dbReference>
<feature type="compositionally biased region" description="Basic residues" evidence="5">
    <location>
        <begin position="270"/>
        <end position="280"/>
    </location>
</feature>
<feature type="binding site" evidence="4">
    <location>
        <position position="52"/>
    </location>
    <ligand>
        <name>Mg(2+)</name>
        <dbReference type="ChEBI" id="CHEBI:18420"/>
    </ligand>
</feature>
<comment type="caution">
    <text evidence="6">The sequence shown here is derived from an EMBL/GenBank/DDBJ whole genome shotgun (WGS) entry which is preliminary data.</text>
</comment>
<dbReference type="PANTHER" id="PTHR46090">
    <property type="entry name" value="ADP-RIBOSYLATION FACTOR-LIKE PROTEIN 13B"/>
    <property type="match status" value="1"/>
</dbReference>
<keyword evidence="1 3" id="KW-0547">Nucleotide-binding</keyword>
<dbReference type="Proteomes" id="UP001239994">
    <property type="component" value="Unassembled WGS sequence"/>
</dbReference>
<proteinExistence type="predicted"/>
<feature type="compositionally biased region" description="Basic and acidic residues" evidence="5">
    <location>
        <begin position="227"/>
        <end position="236"/>
    </location>
</feature>
<reference evidence="6" key="1">
    <citation type="submission" date="2023-03" db="EMBL/GenBank/DDBJ databases">
        <title>Electrophorus voltai genome.</title>
        <authorList>
            <person name="Bian C."/>
        </authorList>
    </citation>
    <scope>NUCLEOTIDE SEQUENCE</scope>
    <source>
        <strain evidence="6">CB-2022</strain>
        <tissue evidence="6">Muscle</tissue>
    </source>
</reference>
<sequence length="406" mass="45896">MFNLMSNCCNWVSSIQQPMRKVTVLVVGLDKAGKTSCVRGMLRTPTGDVGPTQGCVCNELRVENMLVNLLDVGGGPEARVSWSEYYAQAHGIIFVVDSSDRQRMTEVRGLLTDMLRHPRVAGKPLLVLANKQDKMSALLGIELIEILSLEKLVNRSRSLCHIESCSALMDARQWSDRKTLRGITWLLRAVCLDYSELCTRVIGDLRRPPGAEDRERRGNRKKRRKKNKDDRVKASDMDFSQGQAVLEKESNRTAPQPIRDVFQMESSLKTKMKTKRKVGVKIKSQNDEEEEDAEGHKAEQQDHSQKEQASSTLLPRRRGKLKCKVKLKEETLARPGSLSGDDSKPDERNEQEKQGKVVKGKRRNKINTEKILAAYTQPTDLSATFALYRKALLALKGRQDQRLVPE</sequence>
<feature type="non-terminal residue" evidence="6">
    <location>
        <position position="1"/>
    </location>
</feature>
<feature type="compositionally biased region" description="Basic and acidic residues" evidence="5">
    <location>
        <begin position="205"/>
        <end position="216"/>
    </location>
</feature>
<dbReference type="EMBL" id="JAROKS010000004">
    <property type="protein sequence ID" value="KAK1804499.1"/>
    <property type="molecule type" value="Genomic_DNA"/>
</dbReference>
<feature type="binding site" evidence="3">
    <location>
        <position position="74"/>
    </location>
    <ligand>
        <name>GTP</name>
        <dbReference type="ChEBI" id="CHEBI:37565"/>
    </ligand>
</feature>
<keyword evidence="7" id="KW-1185">Reference proteome</keyword>
<dbReference type="GO" id="GO:0003924">
    <property type="term" value="F:GTPase activity"/>
    <property type="evidence" value="ECO:0007669"/>
    <property type="project" value="InterPro"/>
</dbReference>
<dbReference type="PRINTS" id="PR00328">
    <property type="entry name" value="SAR1GTPBP"/>
</dbReference>
<dbReference type="GO" id="GO:0097500">
    <property type="term" value="P:receptor localization to non-motile cilium"/>
    <property type="evidence" value="ECO:0007669"/>
    <property type="project" value="TreeGrafter"/>
</dbReference>
<dbReference type="InterPro" id="IPR027417">
    <property type="entry name" value="P-loop_NTPase"/>
</dbReference>
<evidence type="ECO:0000256" key="2">
    <source>
        <dbReference type="ARBA" id="ARBA00023134"/>
    </source>
</evidence>
<name>A0AAD9E4U6_9TELE</name>
<dbReference type="PROSITE" id="PS51417">
    <property type="entry name" value="ARF"/>
    <property type="match status" value="1"/>
</dbReference>
<dbReference type="InterPro" id="IPR051995">
    <property type="entry name" value="Ciliary_GTPase"/>
</dbReference>
<keyword evidence="4" id="KW-0479">Metal-binding</keyword>
<evidence type="ECO:0000256" key="4">
    <source>
        <dbReference type="PIRSR" id="PIRSR606689-2"/>
    </source>
</evidence>
<dbReference type="Gene3D" id="3.40.50.300">
    <property type="entry name" value="P-loop containing nucleotide triphosphate hydrolases"/>
    <property type="match status" value="1"/>
</dbReference>
<feature type="region of interest" description="Disordered" evidence="5">
    <location>
        <begin position="205"/>
        <end position="367"/>
    </location>
</feature>
<dbReference type="GO" id="GO:0060170">
    <property type="term" value="C:ciliary membrane"/>
    <property type="evidence" value="ECO:0007669"/>
    <property type="project" value="TreeGrafter"/>
</dbReference>
<organism evidence="6 7">
    <name type="scientific">Electrophorus voltai</name>
    <dbReference type="NCBI Taxonomy" id="2609070"/>
    <lineage>
        <taxon>Eukaryota</taxon>
        <taxon>Metazoa</taxon>
        <taxon>Chordata</taxon>
        <taxon>Craniata</taxon>
        <taxon>Vertebrata</taxon>
        <taxon>Euteleostomi</taxon>
        <taxon>Actinopterygii</taxon>
        <taxon>Neopterygii</taxon>
        <taxon>Teleostei</taxon>
        <taxon>Ostariophysi</taxon>
        <taxon>Gymnotiformes</taxon>
        <taxon>Gymnotoidei</taxon>
        <taxon>Gymnotidae</taxon>
        <taxon>Electrophorus</taxon>
    </lineage>
</organism>
<keyword evidence="2 3" id="KW-0342">GTP-binding</keyword>
<feature type="compositionally biased region" description="Basic and acidic residues" evidence="5">
    <location>
        <begin position="341"/>
        <end position="355"/>
    </location>
</feature>
<dbReference type="SUPFAM" id="SSF52540">
    <property type="entry name" value="P-loop containing nucleoside triphosphate hydrolases"/>
    <property type="match status" value="1"/>
</dbReference>
<feature type="compositionally biased region" description="Basic residues" evidence="5">
    <location>
        <begin position="315"/>
        <end position="325"/>
    </location>
</feature>
<dbReference type="CDD" id="cd04161">
    <property type="entry name" value="Arl2l1_Arl13_like"/>
    <property type="match status" value="1"/>
</dbReference>
<feature type="binding site" evidence="3">
    <location>
        <begin position="130"/>
        <end position="133"/>
    </location>
    <ligand>
        <name>GTP</name>
        <dbReference type="ChEBI" id="CHEBI:37565"/>
    </ligand>
</feature>
<feature type="compositionally biased region" description="Basic and acidic residues" evidence="5">
    <location>
        <begin position="294"/>
        <end position="306"/>
    </location>
</feature>
<feature type="binding site" evidence="4">
    <location>
        <position position="35"/>
    </location>
    <ligand>
        <name>Mg(2+)</name>
        <dbReference type="ChEBI" id="CHEBI:18420"/>
    </ligand>
</feature>
<evidence type="ECO:0000313" key="7">
    <source>
        <dbReference type="Proteomes" id="UP001239994"/>
    </source>
</evidence>
<gene>
    <name evidence="6" type="ORF">P4O66_020501</name>
</gene>
<dbReference type="GO" id="GO:1905515">
    <property type="term" value="P:non-motile cilium assembly"/>
    <property type="evidence" value="ECO:0007669"/>
    <property type="project" value="TreeGrafter"/>
</dbReference>
<evidence type="ECO:0000256" key="3">
    <source>
        <dbReference type="PIRSR" id="PIRSR606689-1"/>
    </source>
</evidence>
<feature type="compositionally biased region" description="Basic residues" evidence="5">
    <location>
        <begin position="217"/>
        <end position="226"/>
    </location>
</feature>
<feature type="binding site" evidence="3">
    <location>
        <begin position="28"/>
        <end position="35"/>
    </location>
    <ligand>
        <name>GTP</name>
        <dbReference type="ChEBI" id="CHEBI:37565"/>
    </ligand>
</feature>